<sequence>MKRLTYRSLLVLRRFLLQWHLFLLVPLGIAAGLAANAHAEDEDRPMHQSDIFATTAKYVVNFYPLWFTYNQSQVGLTRNRLIGPDRISPIYQSVVAINDDTLYASTFLQLADQPVIVTFPPTNTTFSLLTLDPFGNVFQSGIPEQANGTFALVGPDFNGALPSNATPIHIPYNTSSFIIRVDKYSPTGENQTSQAEMFRTSLSLQPLCDYLNHPCPNGAPHDVTGGAPLILPEIAFATPYKTIADTLATRDPIEFLKQLQLAVQSTNTPPLPADEAALSKKFDALFNNGDFDEARKQEFAAATRAAHRLILERYLTHTGPTNWVHFRNIGTWGDQVVERASITEFIQYGNDISAAAYYHVFQDRDGVSLNGSNRQVYVLTFAPGQIPEAKRFWSITAYTPQAIELIPNRIDKYVVASYTPGLKKNHDGSLSVYLSATQPPGVPAANWLPVLNRPFNIMLRVYGPEGSVANGTYVPPAIEISDRPPAN</sequence>
<organism evidence="3 4">
    <name type="scientific">Caballeronia calidae</name>
    <dbReference type="NCBI Taxonomy" id="1777139"/>
    <lineage>
        <taxon>Bacteria</taxon>
        <taxon>Pseudomonadati</taxon>
        <taxon>Pseudomonadota</taxon>
        <taxon>Betaproteobacteria</taxon>
        <taxon>Burkholderiales</taxon>
        <taxon>Burkholderiaceae</taxon>
        <taxon>Caballeronia</taxon>
    </lineage>
</organism>
<dbReference type="InterPro" id="IPR037050">
    <property type="entry name" value="DUF1254_sf"/>
</dbReference>
<gene>
    <name evidence="3" type="ORF">AWB78_03239</name>
</gene>
<feature type="domain" description="DUF1214" evidence="1">
    <location>
        <begin position="355"/>
        <end position="465"/>
    </location>
</feature>
<dbReference type="SUPFAM" id="SSF160935">
    <property type="entry name" value="VPA0735-like"/>
    <property type="match status" value="1"/>
</dbReference>
<dbReference type="Proteomes" id="UP000071859">
    <property type="component" value="Unassembled WGS sequence"/>
</dbReference>
<dbReference type="RefSeq" id="WP_198399279.1">
    <property type="nucleotide sequence ID" value="NZ_FCOX02000015.1"/>
</dbReference>
<feature type="domain" description="DUF1254" evidence="2">
    <location>
        <begin position="85"/>
        <end position="206"/>
    </location>
</feature>
<dbReference type="InterPro" id="IPR010621">
    <property type="entry name" value="DUF1214"/>
</dbReference>
<protein>
    <submittedName>
        <fullName evidence="3">Lipoprotein</fullName>
    </submittedName>
</protein>
<proteinExistence type="predicted"/>
<dbReference type="InterPro" id="IPR037049">
    <property type="entry name" value="DUF1214_C_sf"/>
</dbReference>
<evidence type="ECO:0000313" key="4">
    <source>
        <dbReference type="Proteomes" id="UP000071859"/>
    </source>
</evidence>
<dbReference type="InterPro" id="IPR010679">
    <property type="entry name" value="DUF1254"/>
</dbReference>
<reference evidence="3" key="1">
    <citation type="submission" date="2016-01" db="EMBL/GenBank/DDBJ databases">
        <authorList>
            <person name="Peeters C."/>
        </authorList>
    </citation>
    <scope>NUCLEOTIDE SEQUENCE</scope>
    <source>
        <strain evidence="3">LMG 29321</strain>
    </source>
</reference>
<dbReference type="Gene3D" id="2.60.120.600">
    <property type="entry name" value="Domain of unknown function DUF1214, C-terminal domain"/>
    <property type="match status" value="1"/>
</dbReference>
<evidence type="ECO:0000313" key="3">
    <source>
        <dbReference type="EMBL" id="SAK74929.1"/>
    </source>
</evidence>
<dbReference type="PANTHER" id="PTHR36509:SF3">
    <property type="entry name" value="SIGNAL PEPTIDE PROTEIN"/>
    <property type="match status" value="1"/>
</dbReference>
<dbReference type="PANTHER" id="PTHR36509">
    <property type="entry name" value="BLL3101 PROTEIN"/>
    <property type="match status" value="1"/>
</dbReference>
<evidence type="ECO:0000259" key="1">
    <source>
        <dbReference type="Pfam" id="PF06742"/>
    </source>
</evidence>
<dbReference type="EMBL" id="FCOX02000015">
    <property type="protein sequence ID" value="SAK74929.1"/>
    <property type="molecule type" value="Genomic_DNA"/>
</dbReference>
<dbReference type="Gene3D" id="2.60.40.1610">
    <property type="entry name" value="Domain of unknown function DUF1254"/>
    <property type="match status" value="1"/>
</dbReference>
<name>A0A158BXU4_9BURK</name>
<accession>A0A158BXU4</accession>
<evidence type="ECO:0000259" key="2">
    <source>
        <dbReference type="Pfam" id="PF06863"/>
    </source>
</evidence>
<dbReference type="AlphaFoldDB" id="A0A158BXU4"/>
<dbReference type="Pfam" id="PF06863">
    <property type="entry name" value="DUF1254"/>
    <property type="match status" value="1"/>
</dbReference>
<keyword evidence="4" id="KW-1185">Reference proteome</keyword>
<keyword evidence="3" id="KW-0449">Lipoprotein</keyword>
<comment type="caution">
    <text evidence="3">The sequence shown here is derived from an EMBL/GenBank/DDBJ whole genome shotgun (WGS) entry which is preliminary data.</text>
</comment>
<dbReference type="Pfam" id="PF06742">
    <property type="entry name" value="DUF1214"/>
    <property type="match status" value="1"/>
</dbReference>